<dbReference type="Proteomes" id="UP000238322">
    <property type="component" value="Unassembled WGS sequence"/>
</dbReference>
<proteinExistence type="predicted"/>
<comment type="caution">
    <text evidence="3">The sequence shown here is derived from an EMBL/GenBank/DDBJ whole genome shotgun (WGS) entry which is preliminary data.</text>
</comment>
<feature type="compositionally biased region" description="Polar residues" evidence="1">
    <location>
        <begin position="338"/>
        <end position="347"/>
    </location>
</feature>
<keyword evidence="2" id="KW-0732">Signal</keyword>
<evidence type="ECO:0000256" key="1">
    <source>
        <dbReference type="SAM" id="MobiDB-lite"/>
    </source>
</evidence>
<evidence type="ECO:0000256" key="2">
    <source>
        <dbReference type="SAM" id="SignalP"/>
    </source>
</evidence>
<reference evidence="3 4" key="1">
    <citation type="submission" date="2018-02" db="EMBL/GenBank/DDBJ databases">
        <title>Comparative genomes isolates from brazilian mangrove.</title>
        <authorList>
            <person name="Araujo J.E."/>
            <person name="Taketani R.G."/>
            <person name="Silva M.C.P."/>
            <person name="Loureco M.V."/>
            <person name="Andreote F.D."/>
        </authorList>
    </citation>
    <scope>NUCLEOTIDE SEQUENCE [LARGE SCALE GENOMIC DNA]</scope>
    <source>
        <strain evidence="3 4">Hex-1 MGV</strain>
    </source>
</reference>
<feature type="region of interest" description="Disordered" evidence="1">
    <location>
        <begin position="241"/>
        <end position="353"/>
    </location>
</feature>
<name>A0A2S8FS06_9BACT</name>
<dbReference type="EMBL" id="PUHY01000010">
    <property type="protein sequence ID" value="PQO34927.1"/>
    <property type="molecule type" value="Genomic_DNA"/>
</dbReference>
<feature type="signal peptide" evidence="2">
    <location>
        <begin position="1"/>
        <end position="18"/>
    </location>
</feature>
<feature type="chain" id="PRO_5015658470" description="Fibronectin type-III domain-containing protein" evidence="2">
    <location>
        <begin position="19"/>
        <end position="581"/>
    </location>
</feature>
<feature type="compositionally biased region" description="Low complexity" evidence="1">
    <location>
        <begin position="293"/>
        <end position="309"/>
    </location>
</feature>
<sequence length="581" mass="63157">MFMVAKFRLLAVTAGVLATMLSFEQISLQAQPAERPTSPRPKGDPILVRQTEFGIPFKVDAPNETPQVQLMVSNDRGANWIGYQRQSSRQDRFVFQARNDGEYWFAIRTFDASGRATDSSAFFQPELKVAVDTQTPTVTLDVQALESGEVIAKWAVKDPAIDPQQIHLSYQTSASSPYQHVKVDATKAYQANGLIAGETRWFPLATERVMLVRLEAYDRAGNAGAAQQSLSVPLVAQRPNWNGVPRQVPGTAGGDPNSLNGGNVPVDPFQQRRIETPQPPKQAVPWPTNNTMTPPQSQSTSPTQPAPSTFAQQEQQPPAPGLDSPFRPANMKMEPPVANSSDPNLRPQQPKDRHVGLPPGVQPQSINTKGFALNYGVETVGPSGIGQIELWVTRDAGETWEPGGVDPDRESPFDVAVQSEGIYGFRIVVEGGNGLTGRRPQPGDLADIWVNVDLSKPVATITNVIYGEGPNVGHLDISWTATDAFLAERPISLYYGSSADGPWKPIAEEIANSGKFIWKITPEVPADIFLKATATDKAGNIGEYVLKRAIANDGLVPRGQIRSLRPLKPLNDQAGMPVTVR</sequence>
<evidence type="ECO:0008006" key="5">
    <source>
        <dbReference type="Google" id="ProtNLM"/>
    </source>
</evidence>
<organism evidence="3 4">
    <name type="scientific">Blastopirellula marina</name>
    <dbReference type="NCBI Taxonomy" id="124"/>
    <lineage>
        <taxon>Bacteria</taxon>
        <taxon>Pseudomonadati</taxon>
        <taxon>Planctomycetota</taxon>
        <taxon>Planctomycetia</taxon>
        <taxon>Pirellulales</taxon>
        <taxon>Pirellulaceae</taxon>
        <taxon>Blastopirellula</taxon>
    </lineage>
</organism>
<evidence type="ECO:0000313" key="3">
    <source>
        <dbReference type="EMBL" id="PQO34927.1"/>
    </source>
</evidence>
<accession>A0A2S8FS06</accession>
<protein>
    <recommendedName>
        <fullName evidence="5">Fibronectin type-III domain-containing protein</fullName>
    </recommendedName>
</protein>
<dbReference type="AlphaFoldDB" id="A0A2S8FS06"/>
<evidence type="ECO:0000313" key="4">
    <source>
        <dbReference type="Proteomes" id="UP000238322"/>
    </source>
</evidence>
<gene>
    <name evidence="3" type="ORF">C5Y83_15700</name>
</gene>